<protein>
    <recommendedName>
        <fullName evidence="3">Phage major tail protein, phi13 family</fullName>
    </recommendedName>
</protein>
<dbReference type="Proteomes" id="UP000292665">
    <property type="component" value="Unassembled WGS sequence"/>
</dbReference>
<proteinExistence type="predicted"/>
<dbReference type="AlphaFoldDB" id="A0A4Q5C9A4"/>
<comment type="caution">
    <text evidence="1">The sequence shown here is derived from an EMBL/GenBank/DDBJ whole genome shotgun (WGS) entry which is preliminary data.</text>
</comment>
<gene>
    <name evidence="1" type="ORF">EAI93_02490</name>
</gene>
<dbReference type="EMBL" id="RCYR01000002">
    <property type="protein sequence ID" value="RYS81727.1"/>
    <property type="molecule type" value="Genomic_DNA"/>
</dbReference>
<reference evidence="1 2" key="1">
    <citation type="journal article" date="2019" name="Science, e1252229">
        <title>Invertible promoters mediate bacterial phase variation, antibiotic resistance, and host adaptation in the gut.</title>
        <authorList>
            <person name="Jiang X."/>
            <person name="Hall A.B."/>
            <person name="Arthur T.D."/>
            <person name="Plichta D.R."/>
            <person name="Covington C.T."/>
            <person name="Poyet M."/>
            <person name="Crothers J."/>
            <person name="Moses P.L."/>
            <person name="Tolonen A.C."/>
            <person name="Vlamakis H."/>
            <person name="Alm E.J."/>
            <person name="Xavier R.J."/>
        </authorList>
    </citation>
    <scope>NUCLEOTIDE SEQUENCE [LARGE SCALE GENOMIC DNA]</scope>
    <source>
        <strain evidence="2">aa_0143</strain>
    </source>
</reference>
<name>A0A4Q5C9A4_9FIRM</name>
<organism evidence="1 2">
    <name type="scientific">[Ruminococcus] torques</name>
    <dbReference type="NCBI Taxonomy" id="33039"/>
    <lineage>
        <taxon>Bacteria</taxon>
        <taxon>Bacillati</taxon>
        <taxon>Bacillota</taxon>
        <taxon>Clostridia</taxon>
        <taxon>Lachnospirales</taxon>
        <taxon>Lachnospiraceae</taxon>
        <taxon>Mediterraneibacter</taxon>
    </lineage>
</organism>
<sequence length="233" mass="25625">MKLVWDKVGERFYETGCDHGVLYPIQTGGKYNKGVAWNGLSAVTESPSGAEPSPIYADNIKYLNMMSAEDFGGTIEAYTYPDEFAECDGSVEIAPGVFAGQQSRKQFGLSYRTILGNDVDSDDYGYKLHLVYGCLASPSEKGYQTKNDSPEPIALSWEFSTTPAEISKLIEGKRIKPTAILTFDSTRVNAKNLAELEEILYGKDPTNPEGDDGVEPRLPLPDEVIEIMSKENP</sequence>
<evidence type="ECO:0000313" key="1">
    <source>
        <dbReference type="EMBL" id="RYS81727.1"/>
    </source>
</evidence>
<evidence type="ECO:0000313" key="2">
    <source>
        <dbReference type="Proteomes" id="UP000292665"/>
    </source>
</evidence>
<accession>A0A4Q5C9A4</accession>
<dbReference type="RefSeq" id="WP_129794676.1">
    <property type="nucleotide sequence ID" value="NZ_JBKUXJ010000008.1"/>
</dbReference>
<evidence type="ECO:0008006" key="3">
    <source>
        <dbReference type="Google" id="ProtNLM"/>
    </source>
</evidence>